<dbReference type="EMBL" id="OU900095">
    <property type="protein sequence ID" value="CAG9859609.1"/>
    <property type="molecule type" value="Genomic_DNA"/>
</dbReference>
<evidence type="ECO:0000256" key="6">
    <source>
        <dbReference type="ARBA" id="ARBA00022833"/>
    </source>
</evidence>
<dbReference type="InterPro" id="IPR017907">
    <property type="entry name" value="Znf_RING_CS"/>
</dbReference>
<dbReference type="OrthoDB" id="264520at2759"/>
<keyword evidence="5" id="KW-0833">Ubl conjugation pathway</keyword>
<proteinExistence type="inferred from homology"/>
<feature type="domain" description="RING-type" evidence="11">
    <location>
        <begin position="71"/>
        <end position="97"/>
    </location>
</feature>
<dbReference type="InterPro" id="IPR017868">
    <property type="entry name" value="Filamin/ABP280_repeat-like"/>
</dbReference>
<dbReference type="InterPro" id="IPR001841">
    <property type="entry name" value="Znf_RING"/>
</dbReference>
<evidence type="ECO:0000256" key="1">
    <source>
        <dbReference type="ARBA" id="ARBA00008518"/>
    </source>
</evidence>
<evidence type="ECO:0000313" key="13">
    <source>
        <dbReference type="EMBL" id="CAG9859609.1"/>
    </source>
</evidence>
<dbReference type="PANTHER" id="PTHR25462">
    <property type="entry name" value="BONUS, ISOFORM C-RELATED"/>
    <property type="match status" value="1"/>
</dbReference>
<evidence type="ECO:0000313" key="14">
    <source>
        <dbReference type="Proteomes" id="UP001153712"/>
    </source>
</evidence>
<dbReference type="Gene3D" id="3.30.160.60">
    <property type="entry name" value="Classic Zinc Finger"/>
    <property type="match status" value="1"/>
</dbReference>
<dbReference type="SUPFAM" id="SSF81296">
    <property type="entry name" value="E set domains"/>
    <property type="match status" value="1"/>
</dbReference>
<dbReference type="InterPro" id="IPR047153">
    <property type="entry name" value="TRIM45/56/19-like"/>
</dbReference>
<feature type="compositionally biased region" description="Basic and acidic residues" evidence="10">
    <location>
        <begin position="28"/>
        <end position="41"/>
    </location>
</feature>
<dbReference type="GO" id="GO:0005654">
    <property type="term" value="C:nucleoplasm"/>
    <property type="evidence" value="ECO:0007669"/>
    <property type="project" value="TreeGrafter"/>
</dbReference>
<dbReference type="AlphaFoldDB" id="A0A9N9TPE9"/>
<evidence type="ECO:0000256" key="7">
    <source>
        <dbReference type="PROSITE-ProRule" id="PRU00024"/>
    </source>
</evidence>
<dbReference type="InterPro" id="IPR027370">
    <property type="entry name" value="Znf-RING_euk"/>
</dbReference>
<evidence type="ECO:0000256" key="4">
    <source>
        <dbReference type="ARBA" id="ARBA00022771"/>
    </source>
</evidence>
<dbReference type="SMART" id="SM00557">
    <property type="entry name" value="IG_FLMN"/>
    <property type="match status" value="1"/>
</dbReference>
<dbReference type="Pfam" id="PF13445">
    <property type="entry name" value="zf-RING_UBOX"/>
    <property type="match status" value="1"/>
</dbReference>
<dbReference type="Gene3D" id="2.60.40.10">
    <property type="entry name" value="Immunoglobulins"/>
    <property type="match status" value="1"/>
</dbReference>
<evidence type="ECO:0000256" key="10">
    <source>
        <dbReference type="SAM" id="MobiDB-lite"/>
    </source>
</evidence>
<feature type="repeat" description="Filamin" evidence="8">
    <location>
        <begin position="442"/>
        <end position="546"/>
    </location>
</feature>
<feature type="coiled-coil region" evidence="9">
    <location>
        <begin position="334"/>
        <end position="376"/>
    </location>
</feature>
<keyword evidence="6" id="KW-0862">Zinc</keyword>
<feature type="domain" description="B box-type" evidence="12">
    <location>
        <begin position="235"/>
        <end position="276"/>
    </location>
</feature>
<feature type="region of interest" description="Disordered" evidence="10">
    <location>
        <begin position="113"/>
        <end position="137"/>
    </location>
</feature>
<dbReference type="InterPro" id="IPR013083">
    <property type="entry name" value="Znf_RING/FYVE/PHD"/>
</dbReference>
<dbReference type="Pfam" id="PF00643">
    <property type="entry name" value="zf-B_box"/>
    <property type="match status" value="1"/>
</dbReference>
<reference evidence="13" key="1">
    <citation type="submission" date="2022-01" db="EMBL/GenBank/DDBJ databases">
        <authorList>
            <person name="King R."/>
        </authorList>
    </citation>
    <scope>NUCLEOTIDE SEQUENCE</scope>
</reference>
<evidence type="ECO:0000256" key="9">
    <source>
        <dbReference type="SAM" id="Coils"/>
    </source>
</evidence>
<dbReference type="SMART" id="SM00336">
    <property type="entry name" value="BBOX"/>
    <property type="match status" value="2"/>
</dbReference>
<dbReference type="InterPro" id="IPR013783">
    <property type="entry name" value="Ig-like_fold"/>
</dbReference>
<feature type="domain" description="B box-type" evidence="12">
    <location>
        <begin position="183"/>
        <end position="230"/>
    </location>
</feature>
<comment type="similarity">
    <text evidence="1">Belongs to the TRIM/RBCC family.</text>
</comment>
<dbReference type="SUPFAM" id="SSF57845">
    <property type="entry name" value="B-box zinc-binding domain"/>
    <property type="match status" value="1"/>
</dbReference>
<dbReference type="PROSITE" id="PS00518">
    <property type="entry name" value="ZF_RING_1"/>
    <property type="match status" value="1"/>
</dbReference>
<dbReference type="PANTHER" id="PTHR25462:SF291">
    <property type="entry name" value="E3 UBIQUITIN-PROTEIN LIGASE TRIM45"/>
    <property type="match status" value="1"/>
</dbReference>
<organism evidence="13 14">
    <name type="scientific">Phyllotreta striolata</name>
    <name type="common">Striped flea beetle</name>
    <name type="synonym">Crioceris striolata</name>
    <dbReference type="NCBI Taxonomy" id="444603"/>
    <lineage>
        <taxon>Eukaryota</taxon>
        <taxon>Metazoa</taxon>
        <taxon>Ecdysozoa</taxon>
        <taxon>Arthropoda</taxon>
        <taxon>Hexapoda</taxon>
        <taxon>Insecta</taxon>
        <taxon>Pterygota</taxon>
        <taxon>Neoptera</taxon>
        <taxon>Endopterygota</taxon>
        <taxon>Coleoptera</taxon>
        <taxon>Polyphaga</taxon>
        <taxon>Cucujiformia</taxon>
        <taxon>Chrysomeloidea</taxon>
        <taxon>Chrysomelidae</taxon>
        <taxon>Galerucinae</taxon>
        <taxon>Alticini</taxon>
        <taxon>Phyllotreta</taxon>
    </lineage>
</organism>
<feature type="compositionally biased region" description="Low complexity" evidence="10">
    <location>
        <begin position="116"/>
        <end position="130"/>
    </location>
</feature>
<keyword evidence="14" id="KW-1185">Reference proteome</keyword>
<dbReference type="InterPro" id="IPR003649">
    <property type="entry name" value="Bbox_C"/>
</dbReference>
<evidence type="ECO:0000256" key="2">
    <source>
        <dbReference type="ARBA" id="ARBA00022723"/>
    </source>
</evidence>
<feature type="region of interest" description="Disordered" evidence="10">
    <location>
        <begin position="14"/>
        <end position="49"/>
    </location>
</feature>
<dbReference type="PROSITE" id="PS50194">
    <property type="entry name" value="FILAMIN_REPEAT"/>
    <property type="match status" value="1"/>
</dbReference>
<dbReference type="InterPro" id="IPR000315">
    <property type="entry name" value="Znf_B-box"/>
</dbReference>
<gene>
    <name evidence="13" type="ORF">PHYEVI_LOCUS5983</name>
</gene>
<evidence type="ECO:0008006" key="15">
    <source>
        <dbReference type="Google" id="ProtNLM"/>
    </source>
</evidence>
<dbReference type="GO" id="GO:0008270">
    <property type="term" value="F:zinc ion binding"/>
    <property type="evidence" value="ECO:0007669"/>
    <property type="project" value="UniProtKB-KW"/>
</dbReference>
<dbReference type="Proteomes" id="UP001153712">
    <property type="component" value="Chromosome 2"/>
</dbReference>
<keyword evidence="4 7" id="KW-0863">Zinc-finger</keyword>
<keyword evidence="2" id="KW-0479">Metal-binding</keyword>
<evidence type="ECO:0000256" key="3">
    <source>
        <dbReference type="ARBA" id="ARBA00022737"/>
    </source>
</evidence>
<name>A0A9N9TPE9_PHYSR</name>
<dbReference type="Gene3D" id="3.30.40.10">
    <property type="entry name" value="Zinc/RING finger domain, C3HC4 (zinc finger)"/>
    <property type="match status" value="1"/>
</dbReference>
<dbReference type="PROSITE" id="PS50089">
    <property type="entry name" value="ZF_RING_2"/>
    <property type="match status" value="1"/>
</dbReference>
<dbReference type="SUPFAM" id="SSF57850">
    <property type="entry name" value="RING/U-box"/>
    <property type="match status" value="1"/>
</dbReference>
<keyword evidence="9" id="KW-0175">Coiled coil</keyword>
<dbReference type="GO" id="GO:0061630">
    <property type="term" value="F:ubiquitin protein ligase activity"/>
    <property type="evidence" value="ECO:0007669"/>
    <property type="project" value="TreeGrafter"/>
</dbReference>
<dbReference type="SMART" id="SM00184">
    <property type="entry name" value="RING"/>
    <property type="match status" value="1"/>
</dbReference>
<evidence type="ECO:0000259" key="12">
    <source>
        <dbReference type="PROSITE" id="PS50119"/>
    </source>
</evidence>
<dbReference type="InterPro" id="IPR014756">
    <property type="entry name" value="Ig_E-set"/>
</dbReference>
<evidence type="ECO:0000256" key="8">
    <source>
        <dbReference type="PROSITE-ProRule" id="PRU00087"/>
    </source>
</evidence>
<dbReference type="SMART" id="SM00502">
    <property type="entry name" value="BBC"/>
    <property type="match status" value="1"/>
</dbReference>
<protein>
    <recommendedName>
        <fullName evidence="15">Tripartite motif-containing protein 45</fullName>
    </recommendedName>
</protein>
<keyword evidence="3" id="KW-0677">Repeat</keyword>
<evidence type="ECO:0000259" key="11">
    <source>
        <dbReference type="PROSITE" id="PS50089"/>
    </source>
</evidence>
<dbReference type="InterPro" id="IPR001298">
    <property type="entry name" value="Filamin/ABP280_rpt"/>
</dbReference>
<accession>A0A9N9TPE9</accession>
<evidence type="ECO:0000256" key="5">
    <source>
        <dbReference type="ARBA" id="ARBA00022786"/>
    </source>
</evidence>
<dbReference type="PROSITE" id="PS50119">
    <property type="entry name" value="ZF_BBOX"/>
    <property type="match status" value="2"/>
</dbReference>
<dbReference type="Pfam" id="PF22586">
    <property type="entry name" value="ANCHR-like_BBOX"/>
    <property type="match status" value="1"/>
</dbReference>
<dbReference type="Pfam" id="PF00630">
    <property type="entry name" value="Filamin"/>
    <property type="match status" value="1"/>
</dbReference>
<sequence>MDTDRMSYIFGSFARRRQGQEQSGAKRRSIDSTKKPNDDRLSPNTAKKQMLTFQRTKTNFTTSLDDAKFRCPLCKNQYEDPRILPCLHTFCLKCLEQLEQTDFSVWNDDDDAQKTSSSSGSIKASSAGSGYTSDKPDDLSPGKCFFCPSCGSSADLPIEGVGGFLPNYPLLHKMLSANVNPSNYNHLCDVCTSDKSITFRCIDCSINLCDVCEENHHKQNPSQKHKIATLGEAAKQPLMCLRHPDMELVLFCSSCSQVICKDCLSNAHRDHSCEPVSKAIKYHQAKLKSLADRARNAVEDSAVASSKINSLSKTVESQCNSVQSEVEQFIEEYIQSVEHHKSGLLEQIKEVKEEKLRSIGEEKEKVQKRLRDARDVAYFLSDLLAATDAEMLVYLPLVAEKMAKCGDPPGTDLKVSGSLHFLKEETVKCPNDFYTVYGVLTTQSVSPENCFLNTTVLQNLRVGKKVEVLLETRDHDDVPIERGGEEVSSNILHWEGGVSKSLIVNVKDKRNGMYVISFTPDVPGKLILNVNIKGQPVKGSPFPVNVRTIKQHIGLYHCCTFCSSKGNKEAVCGCAGEMPGGYKGCGHGHEGHPGRRHWSCCGSILEHSECTGFKQFASNGN</sequence>